<dbReference type="SUPFAM" id="SSF55874">
    <property type="entry name" value="ATPase domain of HSP90 chaperone/DNA topoisomerase II/histidine kinase"/>
    <property type="match status" value="1"/>
</dbReference>
<keyword evidence="3" id="KW-0597">Phosphoprotein</keyword>
<dbReference type="PROSITE" id="PS50109">
    <property type="entry name" value="HIS_KIN"/>
    <property type="match status" value="1"/>
</dbReference>
<dbReference type="InterPro" id="IPR036890">
    <property type="entry name" value="HATPase_C_sf"/>
</dbReference>
<name>A0ABS1RL40_9RHOB</name>
<dbReference type="InterPro" id="IPR011495">
    <property type="entry name" value="Sig_transdc_His_kin_sub2_dim/P"/>
</dbReference>
<dbReference type="Pfam" id="PF07568">
    <property type="entry name" value="HisKA_2"/>
    <property type="match status" value="1"/>
</dbReference>
<organism evidence="9 10">
    <name type="scientific">Rhodovulum visakhapatnamense</name>
    <dbReference type="NCBI Taxonomy" id="364297"/>
    <lineage>
        <taxon>Bacteria</taxon>
        <taxon>Pseudomonadati</taxon>
        <taxon>Pseudomonadota</taxon>
        <taxon>Alphaproteobacteria</taxon>
        <taxon>Rhodobacterales</taxon>
        <taxon>Paracoccaceae</taxon>
        <taxon>Rhodovulum</taxon>
    </lineage>
</organism>
<feature type="domain" description="Histidine kinase" evidence="8">
    <location>
        <begin position="315"/>
        <end position="504"/>
    </location>
</feature>
<dbReference type="Gene3D" id="3.30.565.10">
    <property type="entry name" value="Histidine kinase-like ATPase, C-terminal domain"/>
    <property type="match status" value="1"/>
</dbReference>
<evidence type="ECO:0000313" key="9">
    <source>
        <dbReference type="EMBL" id="MBL3580382.1"/>
    </source>
</evidence>
<dbReference type="Proteomes" id="UP000635853">
    <property type="component" value="Unassembled WGS sequence"/>
</dbReference>
<comment type="catalytic activity">
    <reaction evidence="1">
        <text>ATP + protein L-histidine = ADP + protein N-phospho-L-histidine.</text>
        <dbReference type="EC" id="2.7.13.3"/>
    </reaction>
</comment>
<dbReference type="PANTHER" id="PTHR41523:SF8">
    <property type="entry name" value="ETHYLENE RESPONSE SENSOR PROTEIN"/>
    <property type="match status" value="1"/>
</dbReference>
<keyword evidence="5" id="KW-0547">Nucleotide-binding</keyword>
<reference evidence="10" key="1">
    <citation type="submission" date="2021-01" db="EMBL/GenBank/DDBJ databases">
        <title>Draft genomes of Rhodovulum sulfidophilum.</title>
        <authorList>
            <person name="Guzman M.S."/>
        </authorList>
    </citation>
    <scope>NUCLEOTIDE SEQUENCE [LARGE SCALE GENOMIC DNA]</scope>
    <source>
        <strain evidence="10">AB19</strain>
    </source>
</reference>
<proteinExistence type="predicted"/>
<dbReference type="InterPro" id="IPR005467">
    <property type="entry name" value="His_kinase_dom"/>
</dbReference>
<dbReference type="Pfam" id="PF02518">
    <property type="entry name" value="HATPase_c"/>
    <property type="match status" value="1"/>
</dbReference>
<comment type="caution">
    <text evidence="9">The sequence shown here is derived from an EMBL/GenBank/DDBJ whole genome shotgun (WGS) entry which is preliminary data.</text>
</comment>
<gene>
    <name evidence="9" type="ORF">JMJ92_19850</name>
</gene>
<evidence type="ECO:0000256" key="3">
    <source>
        <dbReference type="ARBA" id="ARBA00022553"/>
    </source>
</evidence>
<dbReference type="EC" id="2.7.13.3" evidence="2"/>
<accession>A0ABS1RL40</accession>
<evidence type="ECO:0000256" key="2">
    <source>
        <dbReference type="ARBA" id="ARBA00012438"/>
    </source>
</evidence>
<dbReference type="InterPro" id="IPR035965">
    <property type="entry name" value="PAS-like_dom_sf"/>
</dbReference>
<keyword evidence="6" id="KW-0418">Kinase</keyword>
<dbReference type="SUPFAM" id="SSF55785">
    <property type="entry name" value="PYP-like sensor domain (PAS domain)"/>
    <property type="match status" value="2"/>
</dbReference>
<evidence type="ECO:0000256" key="7">
    <source>
        <dbReference type="ARBA" id="ARBA00022840"/>
    </source>
</evidence>
<dbReference type="Pfam" id="PF08448">
    <property type="entry name" value="PAS_4"/>
    <property type="match status" value="1"/>
</dbReference>
<evidence type="ECO:0000256" key="5">
    <source>
        <dbReference type="ARBA" id="ARBA00022741"/>
    </source>
</evidence>
<evidence type="ECO:0000313" key="10">
    <source>
        <dbReference type="Proteomes" id="UP000635853"/>
    </source>
</evidence>
<dbReference type="SMART" id="SM00387">
    <property type="entry name" value="HATPase_c"/>
    <property type="match status" value="1"/>
</dbReference>
<keyword evidence="7" id="KW-0067">ATP-binding</keyword>
<protein>
    <recommendedName>
        <fullName evidence="2">histidine kinase</fullName>
        <ecNumber evidence="2">2.7.13.3</ecNumber>
    </recommendedName>
</protein>
<sequence>MHRGSLIAPGPVLHDHFDLKLIHVSWSPLGHHCGFACSGGPDINVATLRQLDPAEIVASLRESLLVLTEELVVEYANDRFLRTFDVEKGATVGSRLAALGNGQWDIPALLDELGKIVSGGAEVEDFEVDHVFERIGRRVMRLNARKTVRPGNGSRRILLAIEDVTAERDAAAALERERLLSVGIVATLREPLLVLDELLAVVSASRSFYTTFKVDPDATLGRRLDDLGNGQWALPELLGLLADVVQKNTVVEDFEVSHSFPEIGERVVLLNARKVFREGNHTHMLLLAMQDVTGQRRLEAEREAELGHAGRLLEELNHRVMNSLSIIGGIIGLEARTMGDTACKAAFARIRARIDAIGSLYRCLSHVGSVDTVTADTYLTALVENVVASSGHAETLSIEFDISDARLSTQVAVPLGLIVNELVTNSLKYAYQGRSDGRLGIELAVEGPSMIVSVWDDGPGLDPGARVVSGLGQKLIDAFTGQLGGKMQVCSDAPGTRHTLILPL</sequence>
<evidence type="ECO:0000256" key="4">
    <source>
        <dbReference type="ARBA" id="ARBA00022679"/>
    </source>
</evidence>
<dbReference type="PANTHER" id="PTHR41523">
    <property type="entry name" value="TWO-COMPONENT SYSTEM SENSOR PROTEIN"/>
    <property type="match status" value="1"/>
</dbReference>
<evidence type="ECO:0000256" key="6">
    <source>
        <dbReference type="ARBA" id="ARBA00022777"/>
    </source>
</evidence>
<keyword evidence="4" id="KW-0808">Transferase</keyword>
<keyword evidence="10" id="KW-1185">Reference proteome</keyword>
<evidence type="ECO:0000259" key="8">
    <source>
        <dbReference type="PROSITE" id="PS50109"/>
    </source>
</evidence>
<dbReference type="Gene3D" id="3.30.450.20">
    <property type="entry name" value="PAS domain"/>
    <property type="match status" value="2"/>
</dbReference>
<dbReference type="InterPro" id="IPR013656">
    <property type="entry name" value="PAS_4"/>
</dbReference>
<dbReference type="RefSeq" id="WP_081382153.1">
    <property type="nucleotide sequence ID" value="NZ_JAESIL010000139.1"/>
</dbReference>
<dbReference type="EMBL" id="JAESIL010000139">
    <property type="protein sequence ID" value="MBL3580382.1"/>
    <property type="molecule type" value="Genomic_DNA"/>
</dbReference>
<dbReference type="InterPro" id="IPR003594">
    <property type="entry name" value="HATPase_dom"/>
</dbReference>
<evidence type="ECO:0000256" key="1">
    <source>
        <dbReference type="ARBA" id="ARBA00000085"/>
    </source>
</evidence>